<sequence>MSESAASAGDRQGPLTGIRVLELAGIGPGPHAALLLGDLGADVVRVQRAGQLPGFLERPQWRNRTIVEANLKDPADLARILELADRADVLIEGFRPGVTERLGIGPDVALARNPRLVYGRMTGWGQSGPLAETAGHDINYISQTGILNAIGRAGEAPVPPLNMVGDFGGGSLYLVMGVLAALVERASSGRGQVIDAAMVDGVLSLSHMIWGMRGIGLWSDERGTNLLDTGMAFYDTYETADGKYMAVGAIEPQFYAELLRLLELDPAGLPAQIDPAGQAQLRALFADRFRTKTRDQWAAIFDGTDACTTPVLTLSEATENKHIAARGSLIEVDGVVQHAPAPRFSRTPGGTPTPPPTTATPIEQVWTTGSA</sequence>
<evidence type="ECO:0000313" key="3">
    <source>
        <dbReference type="Proteomes" id="UP000887023"/>
    </source>
</evidence>
<evidence type="ECO:0000313" key="2">
    <source>
        <dbReference type="EMBL" id="QXQ14236.1"/>
    </source>
</evidence>
<dbReference type="PANTHER" id="PTHR48228:SF5">
    <property type="entry name" value="ALPHA-METHYLACYL-COA RACEMASE"/>
    <property type="match status" value="1"/>
</dbReference>
<dbReference type="GO" id="GO:0016740">
    <property type="term" value="F:transferase activity"/>
    <property type="evidence" value="ECO:0007669"/>
    <property type="project" value="UniProtKB-KW"/>
</dbReference>
<keyword evidence="3" id="KW-1185">Reference proteome</keyword>
<dbReference type="Proteomes" id="UP000887023">
    <property type="component" value="Chromosome"/>
</dbReference>
<gene>
    <name evidence="2" type="ORF">KV203_02025</name>
</gene>
<feature type="region of interest" description="Disordered" evidence="1">
    <location>
        <begin position="340"/>
        <end position="371"/>
    </location>
</feature>
<evidence type="ECO:0000256" key="1">
    <source>
        <dbReference type="SAM" id="MobiDB-lite"/>
    </source>
</evidence>
<protein>
    <submittedName>
        <fullName evidence="2">CoA transferase</fullName>
    </submittedName>
</protein>
<dbReference type="InterPro" id="IPR044855">
    <property type="entry name" value="CoA-Trfase_III_dom3_sf"/>
</dbReference>
<name>A0ABX8SEY5_9ACTN</name>
<dbReference type="Gene3D" id="3.30.1540.10">
    <property type="entry name" value="formyl-coa transferase, domain 3"/>
    <property type="match status" value="1"/>
</dbReference>
<keyword evidence="2" id="KW-0808">Transferase</keyword>
<reference evidence="2" key="1">
    <citation type="submission" date="2021-07" db="EMBL/GenBank/DDBJ databases">
        <title>Candidatus Kaistella beijingensis sp. nov. isolated from a municipal wastewater treatment plant is involved in sludge foaming.</title>
        <authorList>
            <person name="Song Y."/>
            <person name="Liu S.-J."/>
        </authorList>
    </citation>
    <scope>NUCLEOTIDE SEQUENCE</scope>
    <source>
        <strain evidence="2">DSM 43998</strain>
    </source>
</reference>
<dbReference type="Pfam" id="PF02515">
    <property type="entry name" value="CoA_transf_3"/>
    <property type="match status" value="1"/>
</dbReference>
<dbReference type="EMBL" id="CP079105">
    <property type="protein sequence ID" value="QXQ14236.1"/>
    <property type="molecule type" value="Genomic_DNA"/>
</dbReference>
<proteinExistence type="predicted"/>
<dbReference type="PANTHER" id="PTHR48228">
    <property type="entry name" value="SUCCINYL-COA--D-CITRAMALATE COA-TRANSFERASE"/>
    <property type="match status" value="1"/>
</dbReference>
<dbReference type="Gene3D" id="3.40.50.10540">
    <property type="entry name" value="Crotonobetainyl-coa:carnitine coa-transferase, domain 1"/>
    <property type="match status" value="1"/>
</dbReference>
<dbReference type="InterPro" id="IPR023606">
    <property type="entry name" value="CoA-Trfase_III_dom_1_sf"/>
</dbReference>
<dbReference type="SUPFAM" id="SSF89796">
    <property type="entry name" value="CoA-transferase family III (CaiB/BaiF)"/>
    <property type="match status" value="1"/>
</dbReference>
<organism evidence="2 3">
    <name type="scientific">Skermania pinensis</name>
    <dbReference type="NCBI Taxonomy" id="39122"/>
    <lineage>
        <taxon>Bacteria</taxon>
        <taxon>Bacillati</taxon>
        <taxon>Actinomycetota</taxon>
        <taxon>Actinomycetes</taxon>
        <taxon>Mycobacteriales</taxon>
        <taxon>Gordoniaceae</taxon>
        <taxon>Skermania</taxon>
    </lineage>
</organism>
<accession>A0ABX8SEY5</accession>
<dbReference type="InterPro" id="IPR050509">
    <property type="entry name" value="CoA-transferase_III"/>
</dbReference>
<dbReference type="RefSeq" id="WP_066466905.1">
    <property type="nucleotide sequence ID" value="NZ_CBCRUZ010000003.1"/>
</dbReference>
<dbReference type="InterPro" id="IPR003673">
    <property type="entry name" value="CoA-Trfase_fam_III"/>
</dbReference>